<keyword evidence="2" id="KW-0028">Amino-acid biosynthesis</keyword>
<keyword evidence="1 2" id="KW-0808">Transferase</keyword>
<feature type="region of interest" description="Disordered" evidence="3">
    <location>
        <begin position="237"/>
        <end position="259"/>
    </location>
</feature>
<accession>A0ABV5PKC0</accession>
<dbReference type="HAMAP" id="MF_00296">
    <property type="entry name" value="MetX_acyltransf"/>
    <property type="match status" value="1"/>
</dbReference>
<dbReference type="PANTHER" id="PTHR32268">
    <property type="entry name" value="HOMOSERINE O-ACETYLTRANSFERASE"/>
    <property type="match status" value="1"/>
</dbReference>
<feature type="domain" description="AB hydrolase-1" evidence="4">
    <location>
        <begin position="42"/>
        <end position="359"/>
    </location>
</feature>
<comment type="function">
    <text evidence="2">Transfers an acetyl group from acetyl-CoA to L-homoserine, forming acetyl-L-homoserine.</text>
</comment>
<name>A0ABV5PKC0_STRCM</name>
<comment type="caution">
    <text evidence="2">Lacks conserved residue(s) required for the propagation of feature annotation.</text>
</comment>
<dbReference type="PANTHER" id="PTHR32268:SF11">
    <property type="entry name" value="HOMOSERINE O-ACETYLTRANSFERASE"/>
    <property type="match status" value="1"/>
</dbReference>
<comment type="catalytic activity">
    <reaction evidence="2">
        <text>L-homoserine + acetyl-CoA = O-acetyl-L-homoserine + CoA</text>
        <dbReference type="Rhea" id="RHEA:13701"/>
        <dbReference type="ChEBI" id="CHEBI:57287"/>
        <dbReference type="ChEBI" id="CHEBI:57288"/>
        <dbReference type="ChEBI" id="CHEBI:57476"/>
        <dbReference type="ChEBI" id="CHEBI:57716"/>
        <dbReference type="EC" id="2.3.1.31"/>
    </reaction>
</comment>
<evidence type="ECO:0000256" key="1">
    <source>
        <dbReference type="ARBA" id="ARBA00022679"/>
    </source>
</evidence>
<reference evidence="5 6" key="1">
    <citation type="submission" date="2024-09" db="EMBL/GenBank/DDBJ databases">
        <authorList>
            <person name="Sun Q."/>
            <person name="Mori K."/>
        </authorList>
    </citation>
    <scope>NUCLEOTIDE SEQUENCE [LARGE SCALE GENOMIC DNA]</scope>
    <source>
        <strain evidence="5 6">JCM 4362</strain>
    </source>
</reference>
<feature type="compositionally biased region" description="Basic and acidic residues" evidence="3">
    <location>
        <begin position="237"/>
        <end position="246"/>
    </location>
</feature>
<dbReference type="GO" id="GO:0004414">
    <property type="term" value="F:homoserine O-acetyltransferase activity"/>
    <property type="evidence" value="ECO:0007669"/>
    <property type="project" value="UniProtKB-EC"/>
</dbReference>
<feature type="binding site" evidence="2">
    <location>
        <position position="219"/>
    </location>
    <ligand>
        <name>substrate</name>
    </ligand>
</feature>
<dbReference type="EMBL" id="JBHMCR010000019">
    <property type="protein sequence ID" value="MFB9523668.1"/>
    <property type="molecule type" value="Genomic_DNA"/>
</dbReference>
<evidence type="ECO:0000259" key="4">
    <source>
        <dbReference type="Pfam" id="PF00561"/>
    </source>
</evidence>
<protein>
    <recommendedName>
        <fullName evidence="2">Homoserine O-acetyltransferase</fullName>
        <shortName evidence="2">HAT</shortName>
        <ecNumber evidence="2">2.3.1.31</ecNumber>
    </recommendedName>
    <alternativeName>
        <fullName evidence="2">Homoserine transacetylase</fullName>
        <shortName evidence="2">HTA</shortName>
    </alternativeName>
</protein>
<evidence type="ECO:0000313" key="6">
    <source>
        <dbReference type="Proteomes" id="UP001589718"/>
    </source>
</evidence>
<dbReference type="InterPro" id="IPR008220">
    <property type="entry name" value="HAT_MetX-like"/>
</dbReference>
<evidence type="ECO:0000256" key="2">
    <source>
        <dbReference type="HAMAP-Rule" id="MF_00296"/>
    </source>
</evidence>
<dbReference type="InterPro" id="IPR029058">
    <property type="entry name" value="AB_hydrolase_fold"/>
</dbReference>
<dbReference type="NCBIfam" id="TIGR01392">
    <property type="entry name" value="homoserO_Ac_trn"/>
    <property type="match status" value="1"/>
</dbReference>
<comment type="caution">
    <text evidence="5">The sequence shown here is derived from an EMBL/GenBank/DDBJ whole genome shotgun (WGS) entry which is preliminary data.</text>
</comment>
<keyword evidence="6" id="KW-1185">Reference proteome</keyword>
<keyword evidence="2" id="KW-0963">Cytoplasm</keyword>
<comment type="subcellular location">
    <subcellularLocation>
        <location evidence="2">Cytoplasm</location>
    </subcellularLocation>
</comment>
<keyword evidence="2" id="KW-0486">Methionine biosynthesis</keyword>
<evidence type="ECO:0000313" key="5">
    <source>
        <dbReference type="EMBL" id="MFB9523668.1"/>
    </source>
</evidence>
<proteinExistence type="inferred from homology"/>
<comment type="similarity">
    <text evidence="2">Belongs to the AB hydrolase superfamily. MetX family.</text>
</comment>
<evidence type="ECO:0000256" key="3">
    <source>
        <dbReference type="SAM" id="MobiDB-lite"/>
    </source>
</evidence>
<comment type="pathway">
    <text evidence="2">Amino-acid biosynthesis; L-methionine biosynthesis via de novo pathway; O-acetyl-L-homoserine from L-homoserine: step 1/1.</text>
</comment>
<organism evidence="5 6">
    <name type="scientific">Streptomyces cremeus</name>
    <dbReference type="NCBI Taxonomy" id="66881"/>
    <lineage>
        <taxon>Bacteria</taxon>
        <taxon>Bacillati</taxon>
        <taxon>Actinomycetota</taxon>
        <taxon>Actinomycetes</taxon>
        <taxon>Kitasatosporales</taxon>
        <taxon>Streptomycetaceae</taxon>
        <taxon>Streptomyces</taxon>
    </lineage>
</organism>
<dbReference type="EC" id="2.3.1.31" evidence="2"/>
<keyword evidence="2 5" id="KW-0012">Acyltransferase</keyword>
<dbReference type="RefSeq" id="WP_345219124.1">
    <property type="nucleotide sequence ID" value="NZ_BAAAXE010000001.1"/>
</dbReference>
<dbReference type="PIRSF" id="PIRSF000443">
    <property type="entry name" value="Homoser_Ac_trans"/>
    <property type="match status" value="1"/>
</dbReference>
<comment type="subunit">
    <text evidence="2">Homodimer.</text>
</comment>
<feature type="active site" evidence="2">
    <location>
        <position position="323"/>
    </location>
</feature>
<dbReference type="SUPFAM" id="SSF53474">
    <property type="entry name" value="alpha/beta-Hydrolases"/>
    <property type="match status" value="1"/>
</dbReference>
<sequence length="372" mass="39856">MAVGRRKWVALPAPLGLEGGGVLPDVRLAYESWGRLAPDASNAVLVLHGLTGDSHASGPAMPGHPTAGWWDALVGPGRAVDTNRWFVVAPNVLGGCQGSTGPASPTRHGHPWGSRFPALTIRDQVAAEAGLADALGIRTWAAVLGGSMGGMRALEWAVGRPDRVRTLGVLACSAAATADQIAWSVPQLHAIRSDPRWRGGDYYGAPAGHGPHRGLGNARRIAHITYRGGAELEERFGRRTEREKRPLVPGGDGAAPTPPTRRYAVESYLDHHARKLVHRFDAGSYVVLTDAMNRHDIGRGRGGVDAALRYVRADAFVLGFSSDRLFPPYEQRRIARGLPRCAHFSVVESATGHDGFLTEHEQVGAVLRQALR</sequence>
<dbReference type="Proteomes" id="UP001589718">
    <property type="component" value="Unassembled WGS sequence"/>
</dbReference>
<gene>
    <name evidence="2" type="primary">metXA</name>
    <name evidence="5" type="ORF">ACFFTU_27345</name>
</gene>
<dbReference type="Gene3D" id="3.40.50.1820">
    <property type="entry name" value="alpha/beta hydrolase"/>
    <property type="match status" value="1"/>
</dbReference>
<feature type="active site" description="Nucleophile" evidence="2">
    <location>
        <position position="147"/>
    </location>
</feature>
<dbReference type="NCBIfam" id="NF001209">
    <property type="entry name" value="PRK00175.1"/>
    <property type="match status" value="1"/>
</dbReference>
<dbReference type="Pfam" id="PF00561">
    <property type="entry name" value="Abhydrolase_1"/>
    <property type="match status" value="1"/>
</dbReference>
<feature type="active site" evidence="2">
    <location>
        <position position="353"/>
    </location>
</feature>
<dbReference type="InterPro" id="IPR000073">
    <property type="entry name" value="AB_hydrolase_1"/>
</dbReference>
<feature type="binding site" evidence="2">
    <location>
        <position position="354"/>
    </location>
    <ligand>
        <name>substrate</name>
    </ligand>
</feature>